<protein>
    <recommendedName>
        <fullName evidence="2">DUF4185 domain-containing protein</fullName>
    </recommendedName>
</protein>
<dbReference type="EMBL" id="MU864929">
    <property type="protein sequence ID" value="KAK4466810.1"/>
    <property type="molecule type" value="Genomic_DNA"/>
</dbReference>
<gene>
    <name evidence="3" type="ORF">QBC42DRAFT_342690</name>
</gene>
<proteinExistence type="predicted"/>
<feature type="chain" id="PRO_5043855155" description="DUF4185 domain-containing protein" evidence="1">
    <location>
        <begin position="24"/>
        <end position="391"/>
    </location>
</feature>
<evidence type="ECO:0000259" key="2">
    <source>
        <dbReference type="Pfam" id="PF13810"/>
    </source>
</evidence>
<evidence type="ECO:0000313" key="3">
    <source>
        <dbReference type="EMBL" id="KAK4466810.1"/>
    </source>
</evidence>
<name>A0AAV9I167_9PEZI</name>
<dbReference type="Proteomes" id="UP001321749">
    <property type="component" value="Unassembled WGS sequence"/>
</dbReference>
<dbReference type="InterPro" id="IPR025442">
    <property type="entry name" value="DUF4185"/>
</dbReference>
<reference evidence="3" key="1">
    <citation type="journal article" date="2023" name="Mol. Phylogenet. Evol.">
        <title>Genome-scale phylogeny and comparative genomics of the fungal order Sordariales.</title>
        <authorList>
            <person name="Hensen N."/>
            <person name="Bonometti L."/>
            <person name="Westerberg I."/>
            <person name="Brannstrom I.O."/>
            <person name="Guillou S."/>
            <person name="Cros-Aarteil S."/>
            <person name="Calhoun S."/>
            <person name="Haridas S."/>
            <person name="Kuo A."/>
            <person name="Mondo S."/>
            <person name="Pangilinan J."/>
            <person name="Riley R."/>
            <person name="LaButti K."/>
            <person name="Andreopoulos B."/>
            <person name="Lipzen A."/>
            <person name="Chen C."/>
            <person name="Yan M."/>
            <person name="Daum C."/>
            <person name="Ng V."/>
            <person name="Clum A."/>
            <person name="Steindorff A."/>
            <person name="Ohm R.A."/>
            <person name="Martin F."/>
            <person name="Silar P."/>
            <person name="Natvig D.O."/>
            <person name="Lalanne C."/>
            <person name="Gautier V."/>
            <person name="Ament-Velasquez S.L."/>
            <person name="Kruys A."/>
            <person name="Hutchinson M.I."/>
            <person name="Powell A.J."/>
            <person name="Barry K."/>
            <person name="Miller A.N."/>
            <person name="Grigoriev I.V."/>
            <person name="Debuchy R."/>
            <person name="Gladieux P."/>
            <person name="Hiltunen Thoren M."/>
            <person name="Johannesson H."/>
        </authorList>
    </citation>
    <scope>NUCLEOTIDE SEQUENCE</scope>
    <source>
        <strain evidence="3">PSN324</strain>
    </source>
</reference>
<keyword evidence="4" id="KW-1185">Reference proteome</keyword>
<dbReference type="Pfam" id="PF13810">
    <property type="entry name" value="DUF4185"/>
    <property type="match status" value="1"/>
</dbReference>
<sequence length="391" mass="43158">MSTMRQMLLYLLTPLFHLPHASCQNSSGSVSLTTIIGVNSTITPTITTATATTTQTTFTTLTDSTAPQDLNPISIRSVRWLGYQTANNSCSHRDLGFTGELQGKWYAVYGDTLWAAPGVTDMFNDTPGFHGMPVRHQLQFVPYNEGWGETNRYGFGGTSICQVDEDAGAVYYLVNANEAGLIGAGIGKVELVNDAPTVTERFGAAGYWWDANAAARYGDVCAYRDEWSDYIYVWGGPPNYYVKDSEDDGWGDAAGYGSYLARVRARSAFELDEYEYYWGREKGWRREVLTTFTPETAALWGTGQGQVAWNEHYGCYIFVHVGIFGNTVMLRTALSPEGPWTPDIEVYTATPIDGGLVYAGVAHPYHDPSGNSLVISFTNNNHIEVIEVEFN</sequence>
<feature type="domain" description="DUF4185" evidence="2">
    <location>
        <begin position="257"/>
        <end position="379"/>
    </location>
</feature>
<dbReference type="AlphaFoldDB" id="A0AAV9I167"/>
<feature type="signal peptide" evidence="1">
    <location>
        <begin position="1"/>
        <end position="23"/>
    </location>
</feature>
<reference evidence="3" key="2">
    <citation type="submission" date="2023-06" db="EMBL/GenBank/DDBJ databases">
        <authorList>
            <consortium name="Lawrence Berkeley National Laboratory"/>
            <person name="Mondo S.J."/>
            <person name="Hensen N."/>
            <person name="Bonometti L."/>
            <person name="Westerberg I."/>
            <person name="Brannstrom I.O."/>
            <person name="Guillou S."/>
            <person name="Cros-Aarteil S."/>
            <person name="Calhoun S."/>
            <person name="Haridas S."/>
            <person name="Kuo A."/>
            <person name="Pangilinan J."/>
            <person name="Riley R."/>
            <person name="Labutti K."/>
            <person name="Andreopoulos B."/>
            <person name="Lipzen A."/>
            <person name="Chen C."/>
            <person name="Yanf M."/>
            <person name="Daum C."/>
            <person name="Ng V."/>
            <person name="Clum A."/>
            <person name="Steindorff A."/>
            <person name="Ohm R."/>
            <person name="Martin F."/>
            <person name="Silar P."/>
            <person name="Natvig D."/>
            <person name="Lalanne C."/>
            <person name="Gautier V."/>
            <person name="Ament-Velasquez S.L."/>
            <person name="Kruys A."/>
            <person name="Hutchinson M.I."/>
            <person name="Powell A.J."/>
            <person name="Barry K."/>
            <person name="Miller A.N."/>
            <person name="Grigoriev I.V."/>
            <person name="Debuchy R."/>
            <person name="Gladieux P."/>
            <person name="Thoren M.H."/>
            <person name="Johannesson H."/>
        </authorList>
    </citation>
    <scope>NUCLEOTIDE SEQUENCE</scope>
    <source>
        <strain evidence="3">PSN324</strain>
    </source>
</reference>
<keyword evidence="1" id="KW-0732">Signal</keyword>
<accession>A0AAV9I167</accession>
<evidence type="ECO:0000313" key="4">
    <source>
        <dbReference type="Proteomes" id="UP001321749"/>
    </source>
</evidence>
<comment type="caution">
    <text evidence="3">The sequence shown here is derived from an EMBL/GenBank/DDBJ whole genome shotgun (WGS) entry which is preliminary data.</text>
</comment>
<evidence type="ECO:0000256" key="1">
    <source>
        <dbReference type="SAM" id="SignalP"/>
    </source>
</evidence>
<organism evidence="3 4">
    <name type="scientific">Cladorrhinum samala</name>
    <dbReference type="NCBI Taxonomy" id="585594"/>
    <lineage>
        <taxon>Eukaryota</taxon>
        <taxon>Fungi</taxon>
        <taxon>Dikarya</taxon>
        <taxon>Ascomycota</taxon>
        <taxon>Pezizomycotina</taxon>
        <taxon>Sordariomycetes</taxon>
        <taxon>Sordariomycetidae</taxon>
        <taxon>Sordariales</taxon>
        <taxon>Podosporaceae</taxon>
        <taxon>Cladorrhinum</taxon>
    </lineage>
</organism>